<dbReference type="CDD" id="cd01844">
    <property type="entry name" value="SGNH_hydrolase_like_6"/>
    <property type="match status" value="1"/>
</dbReference>
<accession>A0A1P8WF56</accession>
<keyword evidence="5" id="KW-1185">Reference proteome</keyword>
<reference evidence="4 5" key="1">
    <citation type="journal article" date="2016" name="Front. Microbiol.">
        <title>Fuerstia marisgermanicae gen. nov., sp. nov., an Unusual Member of the Phylum Planctomycetes from the German Wadden Sea.</title>
        <authorList>
            <person name="Kohn T."/>
            <person name="Heuer A."/>
            <person name="Jogler M."/>
            <person name="Vollmers J."/>
            <person name="Boedeker C."/>
            <person name="Bunk B."/>
            <person name="Rast P."/>
            <person name="Borchert D."/>
            <person name="Glockner I."/>
            <person name="Freese H.M."/>
            <person name="Klenk H.P."/>
            <person name="Overmann J."/>
            <person name="Kaster A.K."/>
            <person name="Rohde M."/>
            <person name="Wiegand S."/>
            <person name="Jogler C."/>
        </authorList>
    </citation>
    <scope>NUCLEOTIDE SEQUENCE [LARGE SCALE GENOMIC DNA]</scope>
    <source>
        <strain evidence="4 5">NH11</strain>
    </source>
</reference>
<dbReference type="InterPro" id="IPR006311">
    <property type="entry name" value="TAT_signal"/>
</dbReference>
<dbReference type="SUPFAM" id="SSF52266">
    <property type="entry name" value="SGNH hydrolase"/>
    <property type="match status" value="1"/>
</dbReference>
<feature type="domain" description="SGNH hydrolase-type esterase N-terminal" evidence="3">
    <location>
        <begin position="34"/>
        <end position="178"/>
    </location>
</feature>
<protein>
    <submittedName>
        <fullName evidence="4">Uncharacterized protein</fullName>
    </submittedName>
</protein>
<dbReference type="Pfam" id="PF14607">
    <property type="entry name" value="GxDLY"/>
    <property type="match status" value="1"/>
</dbReference>
<evidence type="ECO:0000256" key="1">
    <source>
        <dbReference type="SAM" id="SignalP"/>
    </source>
</evidence>
<dbReference type="Pfam" id="PF14606">
    <property type="entry name" value="Lipase_GDSL_3"/>
    <property type="match status" value="1"/>
</dbReference>
<feature type="chain" id="PRO_5010297241" evidence="1">
    <location>
        <begin position="28"/>
        <end position="368"/>
    </location>
</feature>
<sequence length="368" mass="40775" precursor="true">MPTSLSRRTFLGTSAAGLAATGLPAFAFQEKPEIKWHDVQEWGVEGRAFNDTEKYFDRLPGRAKGVVRDAVWGLSRHSSGMMVQFRTDATEIHAHYKVTFRNLAMAHMPATGVSGLDLYARDDDGTWKWVAVVRPNAQEMNVSLVNGLRPGLRDYAVYLPLYNGTEFLKIGVPTDHKFEPIAPRKEKPIVFYGTSITHGACASRPGMPHPAILGRRLDRPTINLGFSGNGKLEKEVGQFLVEIDPAVYVLDCLPNMVAKEVTARTVPIVKQLRAAHPDVPIVLVEDRTYSYSWIKPSSQKRNDTSRAAFKAEYQKLLDAGVGNLSYVDGDLLLNQDRDDTTDGSHPSDLGFYNHAQVLEPVLKKAIAS</sequence>
<dbReference type="PROSITE" id="PS51318">
    <property type="entry name" value="TAT"/>
    <property type="match status" value="1"/>
</dbReference>
<evidence type="ECO:0000259" key="3">
    <source>
        <dbReference type="Pfam" id="PF14607"/>
    </source>
</evidence>
<evidence type="ECO:0000313" key="4">
    <source>
        <dbReference type="EMBL" id="APZ92657.1"/>
    </source>
</evidence>
<dbReference type="Proteomes" id="UP000187735">
    <property type="component" value="Chromosome"/>
</dbReference>
<dbReference type="STRING" id="1891926.Fuma_02268"/>
<proteinExistence type="predicted"/>
<dbReference type="Gene3D" id="3.40.50.1110">
    <property type="entry name" value="SGNH hydrolase"/>
    <property type="match status" value="1"/>
</dbReference>
<evidence type="ECO:0000313" key="5">
    <source>
        <dbReference type="Proteomes" id="UP000187735"/>
    </source>
</evidence>
<dbReference type="EMBL" id="CP017641">
    <property type="protein sequence ID" value="APZ92657.1"/>
    <property type="molecule type" value="Genomic_DNA"/>
</dbReference>
<keyword evidence="1" id="KW-0732">Signal</keyword>
<organism evidence="4 5">
    <name type="scientific">Fuerstiella marisgermanici</name>
    <dbReference type="NCBI Taxonomy" id="1891926"/>
    <lineage>
        <taxon>Bacteria</taxon>
        <taxon>Pseudomonadati</taxon>
        <taxon>Planctomycetota</taxon>
        <taxon>Planctomycetia</taxon>
        <taxon>Planctomycetales</taxon>
        <taxon>Planctomycetaceae</taxon>
        <taxon>Fuerstiella</taxon>
    </lineage>
</organism>
<name>A0A1P8WF56_9PLAN</name>
<dbReference type="InterPro" id="IPR032740">
    <property type="entry name" value="GxDLY"/>
</dbReference>
<dbReference type="OrthoDB" id="5624617at2"/>
<dbReference type="GO" id="GO:0016788">
    <property type="term" value="F:hydrolase activity, acting on ester bonds"/>
    <property type="evidence" value="ECO:0007669"/>
    <property type="project" value="UniProtKB-ARBA"/>
</dbReference>
<dbReference type="AlphaFoldDB" id="A0A1P8WF56"/>
<feature type="signal peptide" evidence="1">
    <location>
        <begin position="1"/>
        <end position="27"/>
    </location>
</feature>
<evidence type="ECO:0000259" key="2">
    <source>
        <dbReference type="Pfam" id="PF14606"/>
    </source>
</evidence>
<dbReference type="InterPro" id="IPR051532">
    <property type="entry name" value="Ester_Hydrolysis_Enzymes"/>
</dbReference>
<feature type="domain" description="SGNH hydrolase-type esterase" evidence="2">
    <location>
        <begin position="186"/>
        <end position="363"/>
    </location>
</feature>
<dbReference type="KEGG" id="fmr:Fuma_02268"/>
<dbReference type="InterPro" id="IPR036514">
    <property type="entry name" value="SGNH_hydro_sf"/>
</dbReference>
<gene>
    <name evidence="4" type="ORF">Fuma_02268</name>
</gene>
<dbReference type="Gene3D" id="2.60.120.260">
    <property type="entry name" value="Galactose-binding domain-like"/>
    <property type="match status" value="1"/>
</dbReference>
<dbReference type="PANTHER" id="PTHR30383">
    <property type="entry name" value="THIOESTERASE 1/PROTEASE 1/LYSOPHOSPHOLIPASE L1"/>
    <property type="match status" value="1"/>
</dbReference>
<dbReference type="InterPro" id="IPR013830">
    <property type="entry name" value="SGNH_hydro"/>
</dbReference>
<dbReference type="PANTHER" id="PTHR30383:SF29">
    <property type="entry name" value="SGNH HYDROLASE-TYPE ESTERASE DOMAIN-CONTAINING PROTEIN"/>
    <property type="match status" value="1"/>
</dbReference>
<dbReference type="RefSeq" id="WP_077024254.1">
    <property type="nucleotide sequence ID" value="NZ_CP017641.1"/>
</dbReference>